<keyword evidence="2" id="KW-1185">Reference proteome</keyword>
<dbReference type="AlphaFoldDB" id="A0A4R5KXX9"/>
<dbReference type="Gene3D" id="2.130.10.10">
    <property type="entry name" value="YVTN repeat-like/Quinoprotein amine dehydrogenase"/>
    <property type="match status" value="1"/>
</dbReference>
<dbReference type="SUPFAM" id="SSF82171">
    <property type="entry name" value="DPP6 N-terminal domain-like"/>
    <property type="match status" value="1"/>
</dbReference>
<dbReference type="OrthoDB" id="8432779at2"/>
<evidence type="ECO:0000313" key="2">
    <source>
        <dbReference type="Proteomes" id="UP000295636"/>
    </source>
</evidence>
<evidence type="ECO:0000313" key="1">
    <source>
        <dbReference type="EMBL" id="TDG00443.1"/>
    </source>
</evidence>
<accession>A0A4R5KXX9</accession>
<dbReference type="RefSeq" id="WP_133225152.1">
    <property type="nucleotide sequence ID" value="NZ_SMRT01000001.1"/>
</dbReference>
<organism evidence="1 2">
    <name type="scientific">Paenibacillus piri</name>
    <dbReference type="NCBI Taxonomy" id="2547395"/>
    <lineage>
        <taxon>Bacteria</taxon>
        <taxon>Bacillati</taxon>
        <taxon>Bacillota</taxon>
        <taxon>Bacilli</taxon>
        <taxon>Bacillales</taxon>
        <taxon>Paenibacillaceae</taxon>
        <taxon>Paenibacillus</taxon>
    </lineage>
</organism>
<gene>
    <name evidence="1" type="ORF">E1757_02065</name>
</gene>
<sequence length="347" mass="39015">MVTIRTFKDSHTGNTVKAIGQKGSDTGHFYFTAMSWMSDSRRLVASAQIDAERNCRYLLIDTETGESQVLVDEAEWGGGTVSSDDKLYYPSGSAIRGLDLHTGEAWTVCTLEQGERFHEPLSVSGDGRTMGVYWNDGDEWTIGRIDIASGTITDTFAPGFAQPYEVADHAMVNPVDDQLIFFAHEGKTEHIPDRLWTFDARTGKSNNIYRQLTLEDGTLGEHVGHEMWTYDGEGVVFAKYFTSPIQPAGIYYADKRGRSSHFINGDYKYWHVAPSPDGRWVVADTHELPTRIVLVDRQEQSSRVLSVTPFWWSHPGHPHPAFSPDSKKVTYTFADEDNHLWIGIVEI</sequence>
<name>A0A4R5KXX9_9BACL</name>
<protein>
    <recommendedName>
        <fullName evidence="3">Oligogalacturonate lyase domain-containing protein</fullName>
    </recommendedName>
</protein>
<evidence type="ECO:0008006" key="3">
    <source>
        <dbReference type="Google" id="ProtNLM"/>
    </source>
</evidence>
<proteinExistence type="predicted"/>
<dbReference type="EMBL" id="SMRT01000001">
    <property type="protein sequence ID" value="TDG00443.1"/>
    <property type="molecule type" value="Genomic_DNA"/>
</dbReference>
<comment type="caution">
    <text evidence="1">The sequence shown here is derived from an EMBL/GenBank/DDBJ whole genome shotgun (WGS) entry which is preliminary data.</text>
</comment>
<reference evidence="1 2" key="1">
    <citation type="submission" date="2019-03" db="EMBL/GenBank/DDBJ databases">
        <title>This is whole genome sequence of Paenibacillus sp MS74 strain.</title>
        <authorList>
            <person name="Trinh H.N."/>
        </authorList>
    </citation>
    <scope>NUCLEOTIDE SEQUENCE [LARGE SCALE GENOMIC DNA]</scope>
    <source>
        <strain evidence="1 2">MS74</strain>
    </source>
</reference>
<dbReference type="Proteomes" id="UP000295636">
    <property type="component" value="Unassembled WGS sequence"/>
</dbReference>
<dbReference type="InterPro" id="IPR015943">
    <property type="entry name" value="WD40/YVTN_repeat-like_dom_sf"/>
</dbReference>